<evidence type="ECO:0000313" key="4">
    <source>
        <dbReference type="Proteomes" id="UP000001449"/>
    </source>
</evidence>
<protein>
    <submittedName>
        <fullName evidence="3">Uncharacterized protein</fullName>
    </submittedName>
</protein>
<dbReference type="GeneID" id="7444369"/>
<dbReference type="KEGG" id="tps:THAPSDRAFT_11306"/>
<feature type="signal peptide" evidence="2">
    <location>
        <begin position="1"/>
        <end position="20"/>
    </location>
</feature>
<proteinExistence type="predicted"/>
<dbReference type="OMA" id="SYSEYNT"/>
<evidence type="ECO:0000313" key="3">
    <source>
        <dbReference type="EMBL" id="EED86610.1"/>
    </source>
</evidence>
<dbReference type="HOGENOM" id="CLU_777287_0_0_1"/>
<organism evidence="3 4">
    <name type="scientific">Thalassiosira pseudonana</name>
    <name type="common">Marine diatom</name>
    <name type="synonym">Cyclotella nana</name>
    <dbReference type="NCBI Taxonomy" id="35128"/>
    <lineage>
        <taxon>Eukaryota</taxon>
        <taxon>Sar</taxon>
        <taxon>Stramenopiles</taxon>
        <taxon>Ochrophyta</taxon>
        <taxon>Bacillariophyta</taxon>
        <taxon>Coscinodiscophyceae</taxon>
        <taxon>Thalassiosirophycidae</taxon>
        <taxon>Thalassiosirales</taxon>
        <taxon>Thalassiosiraceae</taxon>
        <taxon>Thalassiosira</taxon>
    </lineage>
</organism>
<sequence length="357" mass="39270">MPRPFPISIPLLQLLCCVHSFSMVTRHDHNRREFMAQSAGVTSWLAIPIQTNALDPIISSTNEASLILDADTIYWEGPSWSTCRYGTSSLSSNSKPPTPASPASYPSWMEGYFAINYKFTGASFPQGRRVLSLRTAGAGLGTCLSIPNVGYNPKFAHALRFLKDNGDGKVYEDLAYTIPRKFESFWPEAKVLSVQTNGGSTGNNLTPKCYVTGDGCTQDVNPTLHQPSSRVAFDFDSPTRRGGRRSQSTDVTLLSSSEEVVSNNNNEVYVTAKSYSEYNTNQELQTFFKEVSSYMLTRDDEGVSGKIRVAAFLPSYIKQMEGSTAASGIDYNENEAVAVYDYAFVMKKIDEADAASL</sequence>
<dbReference type="RefSeq" id="XP_002297142.1">
    <property type="nucleotide sequence ID" value="XM_002297106.1"/>
</dbReference>
<dbReference type="EMBL" id="DS999420">
    <property type="protein sequence ID" value="EED86610.1"/>
    <property type="molecule type" value="Genomic_DNA"/>
</dbReference>
<dbReference type="Proteomes" id="UP000001449">
    <property type="component" value="Unassembled WGS sequence"/>
</dbReference>
<evidence type="ECO:0000256" key="1">
    <source>
        <dbReference type="SAM" id="MobiDB-lite"/>
    </source>
</evidence>
<keyword evidence="4" id="KW-1185">Reference proteome</keyword>
<accession>B8LDN1</accession>
<name>B8LDN1_THAPS</name>
<dbReference type="eggNOG" id="ENOG502QX24">
    <property type="taxonomic scope" value="Eukaryota"/>
</dbReference>
<reference evidence="3 4" key="2">
    <citation type="journal article" date="2008" name="Nature">
        <title>The Phaeodactylum genome reveals the evolutionary history of diatom genomes.</title>
        <authorList>
            <person name="Bowler C."/>
            <person name="Allen A.E."/>
            <person name="Badger J.H."/>
            <person name="Grimwood J."/>
            <person name="Jabbari K."/>
            <person name="Kuo A."/>
            <person name="Maheswari U."/>
            <person name="Martens C."/>
            <person name="Maumus F."/>
            <person name="Otillar R.P."/>
            <person name="Rayko E."/>
            <person name="Salamov A."/>
            <person name="Vandepoele K."/>
            <person name="Beszteri B."/>
            <person name="Gruber A."/>
            <person name="Heijde M."/>
            <person name="Katinka M."/>
            <person name="Mock T."/>
            <person name="Valentin K."/>
            <person name="Verret F."/>
            <person name="Berges J.A."/>
            <person name="Brownlee C."/>
            <person name="Cadoret J.P."/>
            <person name="Chiovitti A."/>
            <person name="Choi C.J."/>
            <person name="Coesel S."/>
            <person name="De Martino A."/>
            <person name="Detter J.C."/>
            <person name="Durkin C."/>
            <person name="Falciatore A."/>
            <person name="Fournet J."/>
            <person name="Haruta M."/>
            <person name="Huysman M.J."/>
            <person name="Jenkins B.D."/>
            <person name="Jiroutova K."/>
            <person name="Jorgensen R.E."/>
            <person name="Joubert Y."/>
            <person name="Kaplan A."/>
            <person name="Kroger N."/>
            <person name="Kroth P.G."/>
            <person name="La Roche J."/>
            <person name="Lindquist E."/>
            <person name="Lommer M."/>
            <person name="Martin-Jezequel V."/>
            <person name="Lopez P.J."/>
            <person name="Lucas S."/>
            <person name="Mangogna M."/>
            <person name="McGinnis K."/>
            <person name="Medlin L.K."/>
            <person name="Montsant A."/>
            <person name="Oudot-Le Secq M.P."/>
            <person name="Napoli C."/>
            <person name="Obornik M."/>
            <person name="Parker M.S."/>
            <person name="Petit J.L."/>
            <person name="Porcel B.M."/>
            <person name="Poulsen N."/>
            <person name="Robison M."/>
            <person name="Rychlewski L."/>
            <person name="Rynearson T.A."/>
            <person name="Schmutz J."/>
            <person name="Shapiro H."/>
            <person name="Siaut M."/>
            <person name="Stanley M."/>
            <person name="Sussman M.R."/>
            <person name="Taylor A.R."/>
            <person name="Vardi A."/>
            <person name="von Dassow P."/>
            <person name="Vyverman W."/>
            <person name="Willis A."/>
            <person name="Wyrwicz L.S."/>
            <person name="Rokhsar D.S."/>
            <person name="Weissenbach J."/>
            <person name="Armbrust E.V."/>
            <person name="Green B.R."/>
            <person name="Van de Peer Y."/>
            <person name="Grigoriev I.V."/>
        </authorList>
    </citation>
    <scope>NUCLEOTIDE SEQUENCE [LARGE SCALE GENOMIC DNA]</scope>
    <source>
        <strain evidence="3 4">CCMP1335</strain>
    </source>
</reference>
<dbReference type="PaxDb" id="35128-Thaps11306"/>
<dbReference type="AlphaFoldDB" id="B8LDN1"/>
<feature type="region of interest" description="Disordered" evidence="1">
    <location>
        <begin position="221"/>
        <end position="250"/>
    </location>
</feature>
<feature type="chain" id="PRO_5002876890" evidence="2">
    <location>
        <begin position="21"/>
        <end position="357"/>
    </location>
</feature>
<reference evidence="3 4" key="1">
    <citation type="journal article" date="2004" name="Science">
        <title>The genome of the diatom Thalassiosira pseudonana: ecology, evolution, and metabolism.</title>
        <authorList>
            <person name="Armbrust E.V."/>
            <person name="Berges J.A."/>
            <person name="Bowler C."/>
            <person name="Green B.R."/>
            <person name="Martinez D."/>
            <person name="Putnam N.H."/>
            <person name="Zhou S."/>
            <person name="Allen A.E."/>
            <person name="Apt K.E."/>
            <person name="Bechner M."/>
            <person name="Brzezinski M.A."/>
            <person name="Chaal B.K."/>
            <person name="Chiovitti A."/>
            <person name="Davis A.K."/>
            <person name="Demarest M.S."/>
            <person name="Detter J.C."/>
            <person name="Glavina T."/>
            <person name="Goodstein D."/>
            <person name="Hadi M.Z."/>
            <person name="Hellsten U."/>
            <person name="Hildebrand M."/>
            <person name="Jenkins B.D."/>
            <person name="Jurka J."/>
            <person name="Kapitonov V.V."/>
            <person name="Kroger N."/>
            <person name="Lau W.W."/>
            <person name="Lane T.W."/>
            <person name="Larimer F.W."/>
            <person name="Lippmeier J.C."/>
            <person name="Lucas S."/>
            <person name="Medina M."/>
            <person name="Montsant A."/>
            <person name="Obornik M."/>
            <person name="Parker M.S."/>
            <person name="Palenik B."/>
            <person name="Pazour G.J."/>
            <person name="Richardson P.M."/>
            <person name="Rynearson T.A."/>
            <person name="Saito M.A."/>
            <person name="Schwartz D.C."/>
            <person name="Thamatrakoln K."/>
            <person name="Valentin K."/>
            <person name="Vardi A."/>
            <person name="Wilkerson F.P."/>
            <person name="Rokhsar D.S."/>
        </authorList>
    </citation>
    <scope>NUCLEOTIDE SEQUENCE [LARGE SCALE GENOMIC DNA]</scope>
    <source>
        <strain evidence="3 4">CCMP1335</strain>
    </source>
</reference>
<dbReference type="InParanoid" id="B8LDN1"/>
<evidence type="ECO:0000256" key="2">
    <source>
        <dbReference type="SAM" id="SignalP"/>
    </source>
</evidence>
<gene>
    <name evidence="3" type="ORF">THAPSDRAFT_11306</name>
</gene>
<keyword evidence="2" id="KW-0732">Signal</keyword>